<protein>
    <recommendedName>
        <fullName evidence="2">Methyltransferase type 11 domain-containing protein</fullName>
    </recommendedName>
</protein>
<evidence type="ECO:0000313" key="1">
    <source>
        <dbReference type="EMBL" id="SVC99431.1"/>
    </source>
</evidence>
<accession>A0A382RS20</accession>
<feature type="non-terminal residue" evidence="1">
    <location>
        <position position="1"/>
    </location>
</feature>
<evidence type="ECO:0008006" key="2">
    <source>
        <dbReference type="Google" id="ProtNLM"/>
    </source>
</evidence>
<name>A0A382RS20_9ZZZZ</name>
<dbReference type="SUPFAM" id="SSF53335">
    <property type="entry name" value="S-adenosyl-L-methionine-dependent methyltransferases"/>
    <property type="match status" value="1"/>
</dbReference>
<organism evidence="1">
    <name type="scientific">marine metagenome</name>
    <dbReference type="NCBI Taxonomy" id="408172"/>
    <lineage>
        <taxon>unclassified sequences</taxon>
        <taxon>metagenomes</taxon>
        <taxon>ecological metagenomes</taxon>
    </lineage>
</organism>
<gene>
    <name evidence="1" type="ORF">METZ01_LOCUS352285</name>
</gene>
<proteinExistence type="predicted"/>
<reference evidence="1" key="1">
    <citation type="submission" date="2018-05" db="EMBL/GenBank/DDBJ databases">
        <authorList>
            <person name="Lanie J.A."/>
            <person name="Ng W.-L."/>
            <person name="Kazmierczak K.M."/>
            <person name="Andrzejewski T.M."/>
            <person name="Davidsen T.M."/>
            <person name="Wayne K.J."/>
            <person name="Tettelin H."/>
            <person name="Glass J.I."/>
            <person name="Rusch D."/>
            <person name="Podicherti R."/>
            <person name="Tsui H.-C.T."/>
            <person name="Winkler M.E."/>
        </authorList>
    </citation>
    <scope>NUCLEOTIDE SEQUENCE</scope>
</reference>
<dbReference type="InterPro" id="IPR029063">
    <property type="entry name" value="SAM-dependent_MTases_sf"/>
</dbReference>
<dbReference type="AlphaFoldDB" id="A0A382RS20"/>
<dbReference type="EMBL" id="UINC01123153">
    <property type="protein sequence ID" value="SVC99431.1"/>
    <property type="molecule type" value="Genomic_DNA"/>
</dbReference>
<sequence length="106" mass="12850">KPNGKHIILTPDWHTQWKSFYEDFTHCRPYNVMALRDLLQIYNYKNIEVENFFQLPIVWKYPTLKVISRIFQILTNVYGARWLTEKTGIKFFRWSVDTMVLGYGEK</sequence>
<dbReference type="Gene3D" id="3.40.50.150">
    <property type="entry name" value="Vaccinia Virus protein VP39"/>
    <property type="match status" value="1"/>
</dbReference>